<name>A0A0C3HG66_OIDMZ</name>
<dbReference type="AlphaFoldDB" id="A0A0C3HG66"/>
<feature type="domain" description="N-acetyltransferase" evidence="1">
    <location>
        <begin position="64"/>
        <end position="246"/>
    </location>
</feature>
<dbReference type="InterPro" id="IPR000182">
    <property type="entry name" value="GNAT_dom"/>
</dbReference>
<dbReference type="InterPro" id="IPR016181">
    <property type="entry name" value="Acyl_CoA_acyltransferase"/>
</dbReference>
<dbReference type="EMBL" id="KN832870">
    <property type="protein sequence ID" value="KIN07176.1"/>
    <property type="molecule type" value="Genomic_DNA"/>
</dbReference>
<protein>
    <recommendedName>
        <fullName evidence="1">N-acetyltransferase domain-containing protein</fullName>
    </recommendedName>
</protein>
<dbReference type="SUPFAM" id="SSF55729">
    <property type="entry name" value="Acyl-CoA N-acyltransferases (Nat)"/>
    <property type="match status" value="1"/>
</dbReference>
<dbReference type="Proteomes" id="UP000054321">
    <property type="component" value="Unassembled WGS sequence"/>
</dbReference>
<proteinExistence type="predicted"/>
<dbReference type="OrthoDB" id="2326446at2759"/>
<gene>
    <name evidence="2" type="ORF">OIDMADRAFT_16018</name>
</gene>
<reference evidence="3" key="2">
    <citation type="submission" date="2015-01" db="EMBL/GenBank/DDBJ databases">
        <title>Evolutionary Origins and Diversification of the Mycorrhizal Mutualists.</title>
        <authorList>
            <consortium name="DOE Joint Genome Institute"/>
            <consortium name="Mycorrhizal Genomics Consortium"/>
            <person name="Kohler A."/>
            <person name="Kuo A."/>
            <person name="Nagy L.G."/>
            <person name="Floudas D."/>
            <person name="Copeland A."/>
            <person name="Barry K.W."/>
            <person name="Cichocki N."/>
            <person name="Veneault-Fourrey C."/>
            <person name="LaButti K."/>
            <person name="Lindquist E.A."/>
            <person name="Lipzen A."/>
            <person name="Lundell T."/>
            <person name="Morin E."/>
            <person name="Murat C."/>
            <person name="Riley R."/>
            <person name="Ohm R."/>
            <person name="Sun H."/>
            <person name="Tunlid A."/>
            <person name="Henrissat B."/>
            <person name="Grigoriev I.V."/>
            <person name="Hibbett D.S."/>
            <person name="Martin F."/>
        </authorList>
    </citation>
    <scope>NUCLEOTIDE SEQUENCE [LARGE SCALE GENOMIC DNA]</scope>
    <source>
        <strain evidence="3">Zn</strain>
    </source>
</reference>
<dbReference type="GO" id="GO:0016747">
    <property type="term" value="F:acyltransferase activity, transferring groups other than amino-acyl groups"/>
    <property type="evidence" value="ECO:0007669"/>
    <property type="project" value="InterPro"/>
</dbReference>
<organism evidence="2 3">
    <name type="scientific">Oidiodendron maius (strain Zn)</name>
    <dbReference type="NCBI Taxonomy" id="913774"/>
    <lineage>
        <taxon>Eukaryota</taxon>
        <taxon>Fungi</taxon>
        <taxon>Dikarya</taxon>
        <taxon>Ascomycota</taxon>
        <taxon>Pezizomycotina</taxon>
        <taxon>Leotiomycetes</taxon>
        <taxon>Leotiomycetes incertae sedis</taxon>
        <taxon>Myxotrichaceae</taxon>
        <taxon>Oidiodendron</taxon>
    </lineage>
</organism>
<dbReference type="InParanoid" id="A0A0C3HG66"/>
<sequence length="246" mass="28020">MDSATPTPFIKPSKSQILLFPWDPASLKHVKRLVHQRIACGWDHEVVERWKAAQESGQFNLQWIVLIDSDSEADAKLRMHIEAYPQEQEPLVDSAISYGGKPRTIPLPQRSFTPIGHICLGRPSPEYIASGFTEDKEGLYWISNFYISRALQGSGLGREAMDTVENLAISEPLCAKTLALNAINKDDPEREEKYKALGLTIPPFSNQEWYSRRGYQVYKNVEKLFSKVDSAGKTWYWDAVFLKKDI</sequence>
<dbReference type="CDD" id="cd04301">
    <property type="entry name" value="NAT_SF"/>
    <property type="match status" value="1"/>
</dbReference>
<keyword evidence="3" id="KW-1185">Reference proteome</keyword>
<reference evidence="2 3" key="1">
    <citation type="submission" date="2014-04" db="EMBL/GenBank/DDBJ databases">
        <authorList>
            <consortium name="DOE Joint Genome Institute"/>
            <person name="Kuo A."/>
            <person name="Martino E."/>
            <person name="Perotto S."/>
            <person name="Kohler A."/>
            <person name="Nagy L.G."/>
            <person name="Floudas D."/>
            <person name="Copeland A."/>
            <person name="Barry K.W."/>
            <person name="Cichocki N."/>
            <person name="Veneault-Fourrey C."/>
            <person name="LaButti K."/>
            <person name="Lindquist E.A."/>
            <person name="Lipzen A."/>
            <person name="Lundell T."/>
            <person name="Morin E."/>
            <person name="Murat C."/>
            <person name="Sun H."/>
            <person name="Tunlid A."/>
            <person name="Henrissat B."/>
            <person name="Grigoriev I.V."/>
            <person name="Hibbett D.S."/>
            <person name="Martin F."/>
            <person name="Nordberg H.P."/>
            <person name="Cantor M.N."/>
            <person name="Hua S.X."/>
        </authorList>
    </citation>
    <scope>NUCLEOTIDE SEQUENCE [LARGE SCALE GENOMIC DNA]</scope>
    <source>
        <strain evidence="2 3">Zn</strain>
    </source>
</reference>
<dbReference type="HOGENOM" id="CLU_089360_0_0_1"/>
<evidence type="ECO:0000313" key="3">
    <source>
        <dbReference type="Proteomes" id="UP000054321"/>
    </source>
</evidence>
<evidence type="ECO:0000259" key="1">
    <source>
        <dbReference type="PROSITE" id="PS51186"/>
    </source>
</evidence>
<dbReference type="Pfam" id="PF00583">
    <property type="entry name" value="Acetyltransf_1"/>
    <property type="match status" value="1"/>
</dbReference>
<evidence type="ECO:0000313" key="2">
    <source>
        <dbReference type="EMBL" id="KIN07176.1"/>
    </source>
</evidence>
<accession>A0A0C3HG66</accession>
<dbReference type="STRING" id="913774.A0A0C3HG66"/>
<dbReference type="Gene3D" id="3.40.630.30">
    <property type="match status" value="1"/>
</dbReference>
<dbReference type="PROSITE" id="PS51186">
    <property type="entry name" value="GNAT"/>
    <property type="match status" value="1"/>
</dbReference>